<sequence length="564" mass="57270">MDHHDDLPTPTHRRRRALRATVAAVLAATLAACSVPATDAASGASGTGAAASATAGADLFDTTTVHSIAVTYDEDDYQAMLDAYAATGDKEWIRATVVIDGQELQDVGLRLKGNSSLRGLASRPGTDDAGAGATDDADATTDGAGTAEAPADAPARDDLGEGSVSADDPAGLPWLIRLDKYVDGQQYAGRTDLVVRGSSTQSSLNEAVALQVLALADVPAEQATYVRLSVNGGDERLRLVLDLPDDDLWNADTFENPGITYKADSEGDWSYRGEDASAYADAFEVKSSTSSLPEDEQYAPLIELLALVNDASDEEFAAQLGDHLDVDAFARYLAAQDVVQNWDDIDGPGNNSYLRWDETTGLFTVVAWDQNLSFSGGMGGGMGGGTGGGMPGGEPGADGGERPTPPQGALPDLPDGELPQGWPPQGAAPQDGERPAPPDGEDAANGAPGMPGGGPGGAGNALVTRFLATDTFAAAYDEALADLTASAVTNGAAQDHLDALVALLTDQAADLVDPATVTQEAATISQALAAGPTTRGTTGGPTDGGPAGAGAPSTDAPSTGTTST</sequence>
<feature type="chain" id="PRO_5046864239" evidence="2">
    <location>
        <begin position="38"/>
        <end position="564"/>
    </location>
</feature>
<proteinExistence type="predicted"/>
<dbReference type="InterPro" id="IPR006311">
    <property type="entry name" value="TAT_signal"/>
</dbReference>
<protein>
    <submittedName>
        <fullName evidence="3">Spore coat protein CotH</fullName>
    </submittedName>
</protein>
<gene>
    <name evidence="3" type="ORF">JO380_002109</name>
</gene>
<feature type="region of interest" description="Disordered" evidence="1">
    <location>
        <begin position="377"/>
        <end position="457"/>
    </location>
</feature>
<keyword evidence="3" id="KW-0167">Capsid protein</keyword>
<feature type="region of interest" description="Disordered" evidence="1">
    <location>
        <begin position="115"/>
        <end position="166"/>
    </location>
</feature>
<feature type="compositionally biased region" description="Low complexity" evidence="1">
    <location>
        <begin position="549"/>
        <end position="558"/>
    </location>
</feature>
<dbReference type="PANTHER" id="PTHR40050:SF1">
    <property type="entry name" value="INNER SPORE COAT PROTEIN H"/>
    <property type="match status" value="1"/>
</dbReference>
<dbReference type="PANTHER" id="PTHR40050">
    <property type="entry name" value="INNER SPORE COAT PROTEIN H"/>
    <property type="match status" value="1"/>
</dbReference>
<feature type="region of interest" description="Disordered" evidence="1">
    <location>
        <begin position="524"/>
        <end position="564"/>
    </location>
</feature>
<organism evidence="3 4">
    <name type="scientific">Cellulomonas iranensis</name>
    <dbReference type="NCBI Taxonomy" id="76862"/>
    <lineage>
        <taxon>Bacteria</taxon>
        <taxon>Bacillati</taxon>
        <taxon>Actinomycetota</taxon>
        <taxon>Actinomycetes</taxon>
        <taxon>Micrococcales</taxon>
        <taxon>Cellulomonadaceae</taxon>
        <taxon>Cellulomonas</taxon>
    </lineage>
</organism>
<comment type="caution">
    <text evidence="3">The sequence shown here is derived from an EMBL/GenBank/DDBJ whole genome shotgun (WGS) entry which is preliminary data.</text>
</comment>
<evidence type="ECO:0000313" key="3">
    <source>
        <dbReference type="EMBL" id="MDQ0425728.1"/>
    </source>
</evidence>
<keyword evidence="2" id="KW-0732">Signal</keyword>
<feature type="compositionally biased region" description="Gly residues" evidence="1">
    <location>
        <begin position="377"/>
        <end position="398"/>
    </location>
</feature>
<dbReference type="RefSeq" id="WP_070319793.1">
    <property type="nucleotide sequence ID" value="NZ_JAUSVM010000001.1"/>
</dbReference>
<evidence type="ECO:0000256" key="2">
    <source>
        <dbReference type="SAM" id="SignalP"/>
    </source>
</evidence>
<feature type="compositionally biased region" description="Gly residues" evidence="1">
    <location>
        <begin position="537"/>
        <end position="548"/>
    </location>
</feature>
<feature type="compositionally biased region" description="Low complexity" evidence="1">
    <location>
        <begin position="127"/>
        <end position="153"/>
    </location>
</feature>
<accession>A0ABU0GK79</accession>
<evidence type="ECO:0000256" key="1">
    <source>
        <dbReference type="SAM" id="MobiDB-lite"/>
    </source>
</evidence>
<dbReference type="Pfam" id="PF08757">
    <property type="entry name" value="CotH"/>
    <property type="match status" value="1"/>
</dbReference>
<keyword evidence="4" id="KW-1185">Reference proteome</keyword>
<name>A0ABU0GK79_9CELL</name>
<feature type="signal peptide" evidence="2">
    <location>
        <begin position="1"/>
        <end position="37"/>
    </location>
</feature>
<dbReference type="Proteomes" id="UP001240250">
    <property type="component" value="Unassembled WGS sequence"/>
</dbReference>
<keyword evidence="3" id="KW-0946">Virion</keyword>
<feature type="compositionally biased region" description="Low complexity" evidence="1">
    <location>
        <begin position="419"/>
        <end position="430"/>
    </location>
</feature>
<evidence type="ECO:0000313" key="4">
    <source>
        <dbReference type="Proteomes" id="UP001240250"/>
    </source>
</evidence>
<reference evidence="3 4" key="1">
    <citation type="submission" date="2023-07" db="EMBL/GenBank/DDBJ databases">
        <title>Sequencing the genomes of 1000 actinobacteria strains.</title>
        <authorList>
            <person name="Klenk H.-P."/>
        </authorList>
    </citation>
    <scope>NUCLEOTIDE SEQUENCE [LARGE SCALE GENOMIC DNA]</scope>
    <source>
        <strain evidence="3 4">DSM 14785</strain>
    </source>
</reference>
<dbReference type="PROSITE" id="PS51318">
    <property type="entry name" value="TAT"/>
    <property type="match status" value="1"/>
</dbReference>
<dbReference type="InterPro" id="IPR014867">
    <property type="entry name" value="Spore_coat_CotH_CotH2/3/7"/>
</dbReference>
<dbReference type="EMBL" id="JAUSVM010000001">
    <property type="protein sequence ID" value="MDQ0425728.1"/>
    <property type="molecule type" value="Genomic_DNA"/>
</dbReference>